<proteinExistence type="predicted"/>
<evidence type="ECO:0000313" key="3">
    <source>
        <dbReference type="Proteomes" id="UP000192578"/>
    </source>
</evidence>
<gene>
    <name evidence="2" type="ORF">BV898_18376</name>
</gene>
<feature type="chain" id="PRO_5040864201" evidence="1">
    <location>
        <begin position="17"/>
        <end position="86"/>
    </location>
</feature>
<dbReference type="EMBL" id="MTYJ01000359">
    <property type="protein sequence ID" value="OWA53952.1"/>
    <property type="molecule type" value="Genomic_DNA"/>
</dbReference>
<comment type="caution">
    <text evidence="2">The sequence shown here is derived from an EMBL/GenBank/DDBJ whole genome shotgun (WGS) entry which is preliminary data.</text>
</comment>
<evidence type="ECO:0000256" key="1">
    <source>
        <dbReference type="SAM" id="SignalP"/>
    </source>
</evidence>
<accession>A0A9X6NH38</accession>
<organism evidence="2 3">
    <name type="scientific">Hypsibius exemplaris</name>
    <name type="common">Freshwater tardigrade</name>
    <dbReference type="NCBI Taxonomy" id="2072580"/>
    <lineage>
        <taxon>Eukaryota</taxon>
        <taxon>Metazoa</taxon>
        <taxon>Ecdysozoa</taxon>
        <taxon>Tardigrada</taxon>
        <taxon>Eutardigrada</taxon>
        <taxon>Parachela</taxon>
        <taxon>Hypsibioidea</taxon>
        <taxon>Hypsibiidae</taxon>
        <taxon>Hypsibius</taxon>
    </lineage>
</organism>
<keyword evidence="3" id="KW-1185">Reference proteome</keyword>
<name>A0A9X6NH38_HYPEX</name>
<reference evidence="3" key="1">
    <citation type="submission" date="2017-01" db="EMBL/GenBank/DDBJ databases">
        <title>Comparative genomics of anhydrobiosis in the tardigrade Hypsibius dujardini.</title>
        <authorList>
            <person name="Yoshida Y."/>
            <person name="Koutsovoulos G."/>
            <person name="Laetsch D."/>
            <person name="Stevens L."/>
            <person name="Kumar S."/>
            <person name="Horikawa D."/>
            <person name="Ishino K."/>
            <person name="Komine S."/>
            <person name="Tomita M."/>
            <person name="Blaxter M."/>
            <person name="Arakawa K."/>
        </authorList>
    </citation>
    <scope>NUCLEOTIDE SEQUENCE [LARGE SCALE GENOMIC DNA]</scope>
    <source>
        <strain evidence="3">Z151</strain>
    </source>
</reference>
<dbReference type="Proteomes" id="UP000192578">
    <property type="component" value="Unassembled WGS sequence"/>
</dbReference>
<dbReference type="AlphaFoldDB" id="A0A9X6NH38"/>
<sequence length="86" mass="9361">MLRLFIFSVALAVATAQHGTIVFDGVEAFIEFPNFPNNYADNLDIAAVIVGPIGSRISEGMHIGTQWTCESTTPTQNWYGTTPETP</sequence>
<protein>
    <submittedName>
        <fullName evidence="2">Uncharacterized protein</fullName>
    </submittedName>
</protein>
<feature type="signal peptide" evidence="1">
    <location>
        <begin position="1"/>
        <end position="16"/>
    </location>
</feature>
<evidence type="ECO:0000313" key="2">
    <source>
        <dbReference type="EMBL" id="OWA53952.1"/>
    </source>
</evidence>
<keyword evidence="1" id="KW-0732">Signal</keyword>